<sequence length="54" mass="6179">MANARTEEIVMLVKWMDTLAPKTLRPYIYTGRHRAPRLARPAQIYAGPGDLLVR</sequence>
<keyword evidence="2" id="KW-1185">Reference proteome</keyword>
<protein>
    <submittedName>
        <fullName evidence="1">Uncharacterized protein</fullName>
    </submittedName>
</protein>
<dbReference type="EMBL" id="JAATVY010000002">
    <property type="protein sequence ID" value="NJC68744.1"/>
    <property type="molecule type" value="Genomic_DNA"/>
</dbReference>
<name>A0ABX0XRV5_9ACTN</name>
<dbReference type="Proteomes" id="UP000722989">
    <property type="component" value="Unassembled WGS sequence"/>
</dbReference>
<evidence type="ECO:0000313" key="1">
    <source>
        <dbReference type="EMBL" id="NJC68744.1"/>
    </source>
</evidence>
<accession>A0ABX0XRV5</accession>
<comment type="caution">
    <text evidence="1">The sequence shown here is derived from an EMBL/GenBank/DDBJ whole genome shotgun (WGS) entry which is preliminary data.</text>
</comment>
<evidence type="ECO:0000313" key="2">
    <source>
        <dbReference type="Proteomes" id="UP000722989"/>
    </source>
</evidence>
<proteinExistence type="predicted"/>
<gene>
    <name evidence="1" type="ORF">HC031_03235</name>
</gene>
<reference evidence="1 2" key="1">
    <citation type="submission" date="2020-03" db="EMBL/GenBank/DDBJ databases">
        <title>WGS of the type strain of Planosporangium spp.</title>
        <authorList>
            <person name="Thawai C."/>
        </authorList>
    </citation>
    <scope>NUCLEOTIDE SEQUENCE [LARGE SCALE GENOMIC DNA]</scope>
    <source>
        <strain evidence="1 2">TBRC 5610</strain>
    </source>
</reference>
<organism evidence="1 2">
    <name type="scientific">Planosporangium thailandense</name>
    <dbReference type="NCBI Taxonomy" id="765197"/>
    <lineage>
        <taxon>Bacteria</taxon>
        <taxon>Bacillati</taxon>
        <taxon>Actinomycetota</taxon>
        <taxon>Actinomycetes</taxon>
        <taxon>Micromonosporales</taxon>
        <taxon>Micromonosporaceae</taxon>
        <taxon>Planosporangium</taxon>
    </lineage>
</organism>
<dbReference type="RefSeq" id="WP_167923647.1">
    <property type="nucleotide sequence ID" value="NZ_JAATVY010000002.1"/>
</dbReference>